<evidence type="ECO:0000313" key="2">
    <source>
        <dbReference type="EMBL" id="MBS2545964.1"/>
    </source>
</evidence>
<reference evidence="2 3" key="1">
    <citation type="submission" date="2020-02" db="EMBL/GenBank/DDBJ databases">
        <title>Acidophilic actinobacteria isolated from forest soil.</title>
        <authorList>
            <person name="Golinska P."/>
        </authorList>
    </citation>
    <scope>NUCLEOTIDE SEQUENCE [LARGE SCALE GENOMIC DNA]</scope>
    <source>
        <strain evidence="2 3">NL8</strain>
    </source>
</reference>
<dbReference type="Proteomes" id="UP000730482">
    <property type="component" value="Unassembled WGS sequence"/>
</dbReference>
<dbReference type="EMBL" id="JAAFYZ010000008">
    <property type="protein sequence ID" value="MBS2545964.1"/>
    <property type="molecule type" value="Genomic_DNA"/>
</dbReference>
<gene>
    <name evidence="2" type="ORF">KGQ19_03695</name>
</gene>
<comment type="caution">
    <text evidence="2">The sequence shown here is derived from an EMBL/GenBank/DDBJ whole genome shotgun (WGS) entry which is preliminary data.</text>
</comment>
<evidence type="ECO:0000256" key="1">
    <source>
        <dbReference type="SAM" id="SignalP"/>
    </source>
</evidence>
<accession>A0ABS5KHX5</accession>
<sequence>MSLAIGGVVAATGGAGAATSTAATPAPPPSHGPVIALTAGDAAACKASVEKQLVTKVSATDVAVAVKSACDLQIKAVGGSSKQIAAGATPVQRAGTVSPAYGGDCPCTYWTWSNGFQVYSPAGAWSATMHASWSGDNLGNFIQHNWTTDLRCTQDYAYGYTISMGSCNWSGPDPTGAGGEFFSHMDFVVSWLFKGFPVSVTHGANATYQATGHGDNWYSSY</sequence>
<evidence type="ECO:0000313" key="3">
    <source>
        <dbReference type="Proteomes" id="UP000730482"/>
    </source>
</evidence>
<protein>
    <submittedName>
        <fullName evidence="2">Uncharacterized protein</fullName>
    </submittedName>
</protein>
<organism evidence="2 3">
    <name type="scientific">Catenulispora pinistramenti</name>
    <dbReference type="NCBI Taxonomy" id="2705254"/>
    <lineage>
        <taxon>Bacteria</taxon>
        <taxon>Bacillati</taxon>
        <taxon>Actinomycetota</taxon>
        <taxon>Actinomycetes</taxon>
        <taxon>Catenulisporales</taxon>
        <taxon>Catenulisporaceae</taxon>
        <taxon>Catenulispora</taxon>
    </lineage>
</organism>
<name>A0ABS5KHX5_9ACTN</name>
<feature type="signal peptide" evidence="1">
    <location>
        <begin position="1"/>
        <end position="17"/>
    </location>
</feature>
<keyword evidence="1" id="KW-0732">Signal</keyword>
<dbReference type="RefSeq" id="WP_212007621.1">
    <property type="nucleotide sequence ID" value="NZ_JAAFYZ010000008.1"/>
</dbReference>
<proteinExistence type="predicted"/>
<keyword evidence="3" id="KW-1185">Reference proteome</keyword>
<feature type="chain" id="PRO_5046741540" evidence="1">
    <location>
        <begin position="18"/>
        <end position="221"/>
    </location>
</feature>